<name>A0A7W8XHN3_9HYPH</name>
<dbReference type="Pfam" id="PF15611">
    <property type="entry name" value="EH_Signature"/>
    <property type="match status" value="1"/>
</dbReference>
<dbReference type="RefSeq" id="WP_183918604.1">
    <property type="nucleotide sequence ID" value="NZ_JACHBB010000009.1"/>
</dbReference>
<dbReference type="Proteomes" id="UP000528824">
    <property type="component" value="Unassembled WGS sequence"/>
</dbReference>
<feature type="domain" description="Zorya protein ZorC EH" evidence="1">
    <location>
        <begin position="74"/>
        <end position="437"/>
    </location>
</feature>
<keyword evidence="3" id="KW-1185">Reference proteome</keyword>
<accession>A0A7W8XHN3</accession>
<evidence type="ECO:0000313" key="3">
    <source>
        <dbReference type="Proteomes" id="UP000528824"/>
    </source>
</evidence>
<sequence length="441" mass="50029">MSLIETIRACRMVRRQELTAPIELTQAVTNVKRAFPDVVNATPVSVGEAIQRLDIALRNWDWVGVTVGNISLAARAFLEGDKIPHAVSDFLKRELESTTTSILLDAVAEAYFSGWTRHGERTRWLASILQARAYHLSFRWRRLFVAVPELLDIDEAPIRLAEKMLIQADPFQWLLDAGLAAPHAGQLSTEAYLAWLKLLPPVVTNQHVERIFGWIRPRGHKPVSDDLAARAVEKLLEPWRTDMPAPEFRTFLTDRIIEAFGDPRYESKAEAKAFWPLVAVDRRTILLRWLAGQSIDALLDIITKATGNHMWPPRHHFWKGLYDRGLVTEAWIALSTPAMDIAGNIFSEGGGKIGQAAALQTATGNKKETCLLIMKVGRYTVVEGSHDYRVHLFLNSDRRAPALYQNEYNAEKIMLPQNDRMARIHDIHGGWQSWVEERVLR</sequence>
<gene>
    <name evidence="2" type="ORF">GGI59_004753</name>
</gene>
<reference evidence="2 3" key="1">
    <citation type="submission" date="2020-08" db="EMBL/GenBank/DDBJ databases">
        <title>Genomic Encyclopedia of Type Strains, Phase IV (KMG-V): Genome sequencing to study the core and pangenomes of soil and plant-associated prokaryotes.</title>
        <authorList>
            <person name="Whitman W."/>
        </authorList>
    </citation>
    <scope>NUCLEOTIDE SEQUENCE [LARGE SCALE GENOMIC DNA]</scope>
    <source>
        <strain evidence="2 3">SEMIA 4034</strain>
    </source>
</reference>
<organism evidence="2 3">
    <name type="scientific">Rhizobium lentis</name>
    <dbReference type="NCBI Taxonomy" id="1138194"/>
    <lineage>
        <taxon>Bacteria</taxon>
        <taxon>Pseudomonadati</taxon>
        <taxon>Pseudomonadota</taxon>
        <taxon>Alphaproteobacteria</taxon>
        <taxon>Hyphomicrobiales</taxon>
        <taxon>Rhizobiaceae</taxon>
        <taxon>Rhizobium/Agrobacterium group</taxon>
        <taxon>Rhizobium</taxon>
    </lineage>
</organism>
<comment type="caution">
    <text evidence="2">The sequence shown here is derived from an EMBL/GenBank/DDBJ whole genome shotgun (WGS) entry which is preliminary data.</text>
</comment>
<proteinExistence type="predicted"/>
<dbReference type="EMBL" id="JACHBC010000010">
    <property type="protein sequence ID" value="MBB5563063.1"/>
    <property type="molecule type" value="Genomic_DNA"/>
</dbReference>
<dbReference type="AlphaFoldDB" id="A0A7W8XHN3"/>
<dbReference type="InterPro" id="IPR028943">
    <property type="entry name" value="ZorC_EH_Signature_dom"/>
</dbReference>
<evidence type="ECO:0000259" key="1">
    <source>
        <dbReference type="Pfam" id="PF15611"/>
    </source>
</evidence>
<protein>
    <recommendedName>
        <fullName evidence="1">Zorya protein ZorC EH domain-containing protein</fullName>
    </recommendedName>
</protein>
<evidence type="ECO:0000313" key="2">
    <source>
        <dbReference type="EMBL" id="MBB5563063.1"/>
    </source>
</evidence>